<protein>
    <recommendedName>
        <fullName evidence="2">DUF7702 domain-containing protein</fullName>
    </recommendedName>
</protein>
<dbReference type="Pfam" id="PF24800">
    <property type="entry name" value="DUF7702"/>
    <property type="match status" value="1"/>
</dbReference>
<dbReference type="PANTHER" id="PTHR42109:SF3">
    <property type="entry name" value="INTEGRAL MEMBRANE PROTEIN (AFU_ORTHOLOGUE AFUA_5G00100)"/>
    <property type="match status" value="1"/>
</dbReference>
<evidence type="ECO:0000313" key="3">
    <source>
        <dbReference type="EMBL" id="KAJ4256897.1"/>
    </source>
</evidence>
<organism evidence="3 4">
    <name type="scientific">Fusarium torreyae</name>
    <dbReference type="NCBI Taxonomy" id="1237075"/>
    <lineage>
        <taxon>Eukaryota</taxon>
        <taxon>Fungi</taxon>
        <taxon>Dikarya</taxon>
        <taxon>Ascomycota</taxon>
        <taxon>Pezizomycotina</taxon>
        <taxon>Sordariomycetes</taxon>
        <taxon>Hypocreomycetidae</taxon>
        <taxon>Hypocreales</taxon>
        <taxon>Nectriaceae</taxon>
        <taxon>Fusarium</taxon>
    </lineage>
</organism>
<dbReference type="OrthoDB" id="2560628at2759"/>
<keyword evidence="1" id="KW-1133">Transmembrane helix</keyword>
<feature type="transmembrane region" description="Helical" evidence="1">
    <location>
        <begin position="213"/>
        <end position="236"/>
    </location>
</feature>
<evidence type="ECO:0000313" key="4">
    <source>
        <dbReference type="Proteomes" id="UP001152049"/>
    </source>
</evidence>
<keyword evidence="1" id="KW-0812">Transmembrane</keyword>
<reference evidence="3" key="1">
    <citation type="submission" date="2022-09" db="EMBL/GenBank/DDBJ databases">
        <title>Fusarium specimens isolated from Avocado Roots.</title>
        <authorList>
            <person name="Stajich J."/>
            <person name="Roper C."/>
            <person name="Heimlech-Rivalta G."/>
        </authorList>
    </citation>
    <scope>NUCLEOTIDE SEQUENCE</scope>
    <source>
        <strain evidence="3">CF00136</strain>
    </source>
</reference>
<dbReference type="EMBL" id="JAOQAZ010000018">
    <property type="protein sequence ID" value="KAJ4256897.1"/>
    <property type="molecule type" value="Genomic_DNA"/>
</dbReference>
<sequence>MTALTTAELAIYAVLVLPTLFILYKHGKPGILGWTYLFIFCSLRIIGGAMFLSKSSSAVTVSNIGLSPLLLSTAGVLHEAHYYREKPSRAEKVKIVLFHVLVGAGVALLAVGLSGLQSTSPASDDQKKVKIGLGILTASWGLLVIQALQITFYNPTGRRDSPFITHRFFELTGLQLLIAVIITLVFVGIRVIYTLVALTSNDADLNPITGTLAIRVVLSFLPELIAALILLAVGLLTRNIRSITQKERKPSNDSEVIA</sequence>
<feature type="transmembrane region" description="Helical" evidence="1">
    <location>
        <begin position="174"/>
        <end position="193"/>
    </location>
</feature>
<gene>
    <name evidence="3" type="ORF">NW762_008993</name>
</gene>
<feature type="transmembrane region" description="Helical" evidence="1">
    <location>
        <begin position="131"/>
        <end position="153"/>
    </location>
</feature>
<evidence type="ECO:0000256" key="1">
    <source>
        <dbReference type="SAM" id="Phobius"/>
    </source>
</evidence>
<dbReference type="InterPro" id="IPR056119">
    <property type="entry name" value="DUF7702"/>
</dbReference>
<dbReference type="Proteomes" id="UP001152049">
    <property type="component" value="Unassembled WGS sequence"/>
</dbReference>
<feature type="domain" description="DUF7702" evidence="2">
    <location>
        <begin position="6"/>
        <end position="238"/>
    </location>
</feature>
<comment type="caution">
    <text evidence="3">The sequence shown here is derived from an EMBL/GenBank/DDBJ whole genome shotgun (WGS) entry which is preliminary data.</text>
</comment>
<dbReference type="PANTHER" id="PTHR42109">
    <property type="entry name" value="UNPLACED GENOMIC SCAFFOLD UM_SCAF_CONTIG_1.265, WHOLE GENOME SHOTGUN SEQUENCE"/>
    <property type="match status" value="1"/>
</dbReference>
<keyword evidence="1" id="KW-0472">Membrane</keyword>
<evidence type="ECO:0000259" key="2">
    <source>
        <dbReference type="Pfam" id="PF24800"/>
    </source>
</evidence>
<proteinExistence type="predicted"/>
<feature type="transmembrane region" description="Helical" evidence="1">
    <location>
        <begin position="31"/>
        <end position="52"/>
    </location>
</feature>
<accession>A0A9W8RWR1</accession>
<feature type="transmembrane region" description="Helical" evidence="1">
    <location>
        <begin position="64"/>
        <end position="83"/>
    </location>
</feature>
<feature type="transmembrane region" description="Helical" evidence="1">
    <location>
        <begin position="6"/>
        <end position="24"/>
    </location>
</feature>
<feature type="transmembrane region" description="Helical" evidence="1">
    <location>
        <begin position="95"/>
        <end position="116"/>
    </location>
</feature>
<keyword evidence="4" id="KW-1185">Reference proteome</keyword>
<dbReference type="AlphaFoldDB" id="A0A9W8RWR1"/>
<name>A0A9W8RWR1_9HYPO</name>